<dbReference type="EMBL" id="BMTD01000009">
    <property type="protein sequence ID" value="GGV01116.1"/>
    <property type="molecule type" value="Genomic_DNA"/>
</dbReference>
<gene>
    <name evidence="1" type="ORF">GCM10010260_41930</name>
</gene>
<keyword evidence="2" id="KW-1185">Reference proteome</keyword>
<organism evidence="1 2">
    <name type="scientific">Streptomyces filipinensis</name>
    <dbReference type="NCBI Taxonomy" id="66887"/>
    <lineage>
        <taxon>Bacteria</taxon>
        <taxon>Bacillati</taxon>
        <taxon>Actinomycetota</taxon>
        <taxon>Actinomycetes</taxon>
        <taxon>Kitasatosporales</taxon>
        <taxon>Streptomycetaceae</taxon>
        <taxon>Streptomyces</taxon>
    </lineage>
</organism>
<name>A0A918MBK6_9ACTN</name>
<dbReference type="Proteomes" id="UP000618795">
    <property type="component" value="Unassembled WGS sequence"/>
</dbReference>
<evidence type="ECO:0000313" key="2">
    <source>
        <dbReference type="Proteomes" id="UP000618795"/>
    </source>
</evidence>
<reference evidence="1" key="2">
    <citation type="submission" date="2020-09" db="EMBL/GenBank/DDBJ databases">
        <authorList>
            <person name="Sun Q."/>
            <person name="Ohkuma M."/>
        </authorList>
    </citation>
    <scope>NUCLEOTIDE SEQUENCE</scope>
    <source>
        <strain evidence="1">JCM 4369</strain>
    </source>
</reference>
<dbReference type="AlphaFoldDB" id="A0A918MBK6"/>
<sequence>MAGGTGPAFRELSDVCHGPNGVERRTVYGTCPSDGMLVPIWTFASRVMDSTYKSLALSAAPHAKIGQGVRGGLRPSNYAPLWADSQHCLLWGVWCLLIAL</sequence>
<evidence type="ECO:0000313" key="1">
    <source>
        <dbReference type="EMBL" id="GGV01116.1"/>
    </source>
</evidence>
<proteinExistence type="predicted"/>
<accession>A0A918MBK6</accession>
<reference evidence="1" key="1">
    <citation type="journal article" date="2014" name="Int. J. Syst. Evol. Microbiol.">
        <title>Complete genome sequence of Corynebacterium casei LMG S-19264T (=DSM 44701T), isolated from a smear-ripened cheese.</title>
        <authorList>
            <consortium name="US DOE Joint Genome Institute (JGI-PGF)"/>
            <person name="Walter F."/>
            <person name="Albersmeier A."/>
            <person name="Kalinowski J."/>
            <person name="Ruckert C."/>
        </authorList>
    </citation>
    <scope>NUCLEOTIDE SEQUENCE</scope>
    <source>
        <strain evidence="1">JCM 4369</strain>
    </source>
</reference>
<protein>
    <submittedName>
        <fullName evidence="1">Uncharacterized protein</fullName>
    </submittedName>
</protein>
<comment type="caution">
    <text evidence="1">The sequence shown here is derived from an EMBL/GenBank/DDBJ whole genome shotgun (WGS) entry which is preliminary data.</text>
</comment>